<sequence length="249" mass="28129">MDLDEIATRLYALPPAEFTAARDERVRAAKQAGDAPLAKEIGKLRKPTVSAWALNRLAHEQPGELDELLEVGERLREAWQAHDADALAELTRRRAQATGRLSRLIRERSDLSGAAAAEVDQTLDAAVVDAEAAEQVRRGHLVKPLSYSGFAPAPIPREQVRRAKDKPSEEETRQAEERRAREREEAEAAYTEWRDTLAQAVQAHEERADKVAKLAQKLDKARKKLAEAQQRLDVARREERLARQRLERM</sequence>
<dbReference type="RefSeq" id="WP_181614710.1">
    <property type="nucleotide sequence ID" value="NZ_BAABAM010000007.1"/>
</dbReference>
<gene>
    <name evidence="2" type="ORF">HNR30_007349</name>
</gene>
<evidence type="ECO:0000313" key="3">
    <source>
        <dbReference type="Proteomes" id="UP000530928"/>
    </source>
</evidence>
<feature type="compositionally biased region" description="Basic and acidic residues" evidence="1">
    <location>
        <begin position="158"/>
        <end position="186"/>
    </location>
</feature>
<organism evidence="2 3">
    <name type="scientific">Nonomuraea soli</name>
    <dbReference type="NCBI Taxonomy" id="1032476"/>
    <lineage>
        <taxon>Bacteria</taxon>
        <taxon>Bacillati</taxon>
        <taxon>Actinomycetota</taxon>
        <taxon>Actinomycetes</taxon>
        <taxon>Streptosporangiales</taxon>
        <taxon>Streptosporangiaceae</taxon>
        <taxon>Nonomuraea</taxon>
    </lineage>
</organism>
<evidence type="ECO:0000313" key="2">
    <source>
        <dbReference type="EMBL" id="MBA2895958.1"/>
    </source>
</evidence>
<comment type="caution">
    <text evidence="2">The sequence shown here is derived from an EMBL/GenBank/DDBJ whole genome shotgun (WGS) entry which is preliminary data.</text>
</comment>
<dbReference type="EMBL" id="JACDUR010000008">
    <property type="protein sequence ID" value="MBA2895958.1"/>
    <property type="molecule type" value="Genomic_DNA"/>
</dbReference>
<accession>A0A7W0HU95</accession>
<dbReference type="Proteomes" id="UP000530928">
    <property type="component" value="Unassembled WGS sequence"/>
</dbReference>
<proteinExistence type="predicted"/>
<keyword evidence="3" id="KW-1185">Reference proteome</keyword>
<feature type="region of interest" description="Disordered" evidence="1">
    <location>
        <begin position="148"/>
        <end position="188"/>
    </location>
</feature>
<reference evidence="2 3" key="1">
    <citation type="submission" date="2020-07" db="EMBL/GenBank/DDBJ databases">
        <title>Genomic Encyclopedia of Type Strains, Phase IV (KMG-IV): sequencing the most valuable type-strain genomes for metagenomic binning, comparative biology and taxonomic classification.</title>
        <authorList>
            <person name="Goeker M."/>
        </authorList>
    </citation>
    <scope>NUCLEOTIDE SEQUENCE [LARGE SCALE GENOMIC DNA]</scope>
    <source>
        <strain evidence="2 3">DSM 45533</strain>
    </source>
</reference>
<evidence type="ECO:0000256" key="1">
    <source>
        <dbReference type="SAM" id="MobiDB-lite"/>
    </source>
</evidence>
<dbReference type="AlphaFoldDB" id="A0A7W0HU95"/>
<protein>
    <submittedName>
        <fullName evidence="2">Uncharacterized protein</fullName>
    </submittedName>
</protein>
<name>A0A7W0HU95_9ACTN</name>